<evidence type="ECO:0000313" key="3">
    <source>
        <dbReference type="Proteomes" id="UP000799438"/>
    </source>
</evidence>
<dbReference type="AlphaFoldDB" id="A0A6A6B9T8"/>
<organism evidence="2 3">
    <name type="scientific">Aplosporella prunicola CBS 121167</name>
    <dbReference type="NCBI Taxonomy" id="1176127"/>
    <lineage>
        <taxon>Eukaryota</taxon>
        <taxon>Fungi</taxon>
        <taxon>Dikarya</taxon>
        <taxon>Ascomycota</taxon>
        <taxon>Pezizomycotina</taxon>
        <taxon>Dothideomycetes</taxon>
        <taxon>Dothideomycetes incertae sedis</taxon>
        <taxon>Botryosphaeriales</taxon>
        <taxon>Aplosporellaceae</taxon>
        <taxon>Aplosporella</taxon>
    </lineage>
</organism>
<sequence length="98" mass="10751">MPLPQSYPSRTPLPTINGPLYLSRHSKPSLSSHANPTADNPTAKPDTDDDDDDDPHAKRQTPNIHATTGADGNPYGQGARSNDNDKDEYDERPRSRKS</sequence>
<feature type="compositionally biased region" description="Polar residues" evidence="1">
    <location>
        <begin position="1"/>
        <end position="14"/>
    </location>
</feature>
<dbReference type="EMBL" id="ML995491">
    <property type="protein sequence ID" value="KAF2140075.1"/>
    <property type="molecule type" value="Genomic_DNA"/>
</dbReference>
<dbReference type="GeneID" id="54298327"/>
<name>A0A6A6B9T8_9PEZI</name>
<evidence type="ECO:0000313" key="2">
    <source>
        <dbReference type="EMBL" id="KAF2140075.1"/>
    </source>
</evidence>
<feature type="region of interest" description="Disordered" evidence="1">
    <location>
        <begin position="1"/>
        <end position="98"/>
    </location>
</feature>
<dbReference type="RefSeq" id="XP_033395788.1">
    <property type="nucleotide sequence ID" value="XM_033540831.1"/>
</dbReference>
<evidence type="ECO:0000256" key="1">
    <source>
        <dbReference type="SAM" id="MobiDB-lite"/>
    </source>
</evidence>
<proteinExistence type="predicted"/>
<dbReference type="Proteomes" id="UP000799438">
    <property type="component" value="Unassembled WGS sequence"/>
</dbReference>
<accession>A0A6A6B9T8</accession>
<protein>
    <submittedName>
        <fullName evidence="2">Uncharacterized protein</fullName>
    </submittedName>
</protein>
<feature type="compositionally biased region" description="Basic and acidic residues" evidence="1">
    <location>
        <begin position="89"/>
        <end position="98"/>
    </location>
</feature>
<keyword evidence="3" id="KW-1185">Reference proteome</keyword>
<gene>
    <name evidence="2" type="ORF">K452DRAFT_289470</name>
</gene>
<reference evidence="2" key="1">
    <citation type="journal article" date="2020" name="Stud. Mycol.">
        <title>101 Dothideomycetes genomes: a test case for predicting lifestyles and emergence of pathogens.</title>
        <authorList>
            <person name="Haridas S."/>
            <person name="Albert R."/>
            <person name="Binder M."/>
            <person name="Bloem J."/>
            <person name="Labutti K."/>
            <person name="Salamov A."/>
            <person name="Andreopoulos B."/>
            <person name="Baker S."/>
            <person name="Barry K."/>
            <person name="Bills G."/>
            <person name="Bluhm B."/>
            <person name="Cannon C."/>
            <person name="Castanera R."/>
            <person name="Culley D."/>
            <person name="Daum C."/>
            <person name="Ezra D."/>
            <person name="Gonzalez J."/>
            <person name="Henrissat B."/>
            <person name="Kuo A."/>
            <person name="Liang C."/>
            <person name="Lipzen A."/>
            <person name="Lutzoni F."/>
            <person name="Magnuson J."/>
            <person name="Mondo S."/>
            <person name="Nolan M."/>
            <person name="Ohm R."/>
            <person name="Pangilinan J."/>
            <person name="Park H.-J."/>
            <person name="Ramirez L."/>
            <person name="Alfaro M."/>
            <person name="Sun H."/>
            <person name="Tritt A."/>
            <person name="Yoshinaga Y."/>
            <person name="Zwiers L.-H."/>
            <person name="Turgeon B."/>
            <person name="Goodwin S."/>
            <person name="Spatafora J."/>
            <person name="Crous P."/>
            <person name="Grigoriev I."/>
        </authorList>
    </citation>
    <scope>NUCLEOTIDE SEQUENCE</scope>
    <source>
        <strain evidence="2">CBS 121167</strain>
    </source>
</reference>